<feature type="region of interest" description="Disordered" evidence="1">
    <location>
        <begin position="39"/>
        <end position="61"/>
    </location>
</feature>
<proteinExistence type="predicted"/>
<evidence type="ECO:0000256" key="1">
    <source>
        <dbReference type="SAM" id="MobiDB-lite"/>
    </source>
</evidence>
<dbReference type="AlphaFoldDB" id="A0AAV0X7M6"/>
<evidence type="ECO:0000313" key="2">
    <source>
        <dbReference type="EMBL" id="CAI6364208.1"/>
    </source>
</evidence>
<name>A0AAV0X7M6_9HEMI</name>
<evidence type="ECO:0000313" key="3">
    <source>
        <dbReference type="Proteomes" id="UP001160148"/>
    </source>
</evidence>
<accession>A0AAV0X7M6</accession>
<comment type="caution">
    <text evidence="2">The sequence shown here is derived from an EMBL/GenBank/DDBJ whole genome shotgun (WGS) entry which is preliminary data.</text>
</comment>
<sequence>MSSDDDNVQGGQASQEPKGPTYNELIALIDKLQARLLSNKSDDGDANNHEQNRSVSKLSTRQPALDFRVLPDLDKTVGVFNGRESTHAAYISRRCG</sequence>
<protein>
    <submittedName>
        <fullName evidence="2">Uncharacterized protein</fullName>
    </submittedName>
</protein>
<organism evidence="2 3">
    <name type="scientific">Macrosiphum euphorbiae</name>
    <name type="common">potato aphid</name>
    <dbReference type="NCBI Taxonomy" id="13131"/>
    <lineage>
        <taxon>Eukaryota</taxon>
        <taxon>Metazoa</taxon>
        <taxon>Ecdysozoa</taxon>
        <taxon>Arthropoda</taxon>
        <taxon>Hexapoda</taxon>
        <taxon>Insecta</taxon>
        <taxon>Pterygota</taxon>
        <taxon>Neoptera</taxon>
        <taxon>Paraneoptera</taxon>
        <taxon>Hemiptera</taxon>
        <taxon>Sternorrhyncha</taxon>
        <taxon>Aphidomorpha</taxon>
        <taxon>Aphidoidea</taxon>
        <taxon>Aphididae</taxon>
        <taxon>Macrosiphini</taxon>
        <taxon>Macrosiphum</taxon>
    </lineage>
</organism>
<feature type="region of interest" description="Disordered" evidence="1">
    <location>
        <begin position="1"/>
        <end position="22"/>
    </location>
</feature>
<gene>
    <name evidence="2" type="ORF">MEUPH1_LOCUS19063</name>
</gene>
<reference evidence="2 3" key="1">
    <citation type="submission" date="2023-01" db="EMBL/GenBank/DDBJ databases">
        <authorList>
            <person name="Whitehead M."/>
        </authorList>
    </citation>
    <scope>NUCLEOTIDE SEQUENCE [LARGE SCALE GENOMIC DNA]</scope>
</reference>
<dbReference type="EMBL" id="CARXXK010000003">
    <property type="protein sequence ID" value="CAI6364208.1"/>
    <property type="molecule type" value="Genomic_DNA"/>
</dbReference>
<keyword evidence="3" id="KW-1185">Reference proteome</keyword>
<feature type="compositionally biased region" description="Basic and acidic residues" evidence="1">
    <location>
        <begin position="40"/>
        <end position="52"/>
    </location>
</feature>
<dbReference type="Proteomes" id="UP001160148">
    <property type="component" value="Unassembled WGS sequence"/>
</dbReference>